<dbReference type="InterPro" id="IPR016197">
    <property type="entry name" value="Chromo-like_dom_sf"/>
</dbReference>
<keyword evidence="5" id="KW-0378">Hydrolase</keyword>
<sequence length="1307" mass="149923">MEEESVTLLLQQLQELRTEMRTQKQQLQEENNSLRAELQAVRNSQLRNHPPVTTTVTSATPTPYERSYPRPRHPDVEPFTGEDPKDYPPFQMNLRTKFAIDAACYPTEEEQVYYAYSRLRGKASQRVLPWLLARQKSETPVLWAEFSAVLDKAFGDPDRQRKALVRVNTIKQGRRDFEEFLNEFDEELLNAGGINWDDNQKKALLDTAINVELLKAMVGIRQEDSYDNYCNQLREINHNLQRVARLTRKGSHAAVPMHVARTRPAGGSDRTGTPDQMDWEATHAQIAALQKEVAALRMKGTRTPRKASQAPAEEKQKRLSEGKCLRCGDPDHFVQLDIGAHTEKGAYFYVIPDNLGYDLILGLPWLEQHDGRLEAKRGRLYLRTTGVRLWSTTKRPLPKLDIAQISAATMGGFIQRKRCHGQDIEIFAVSLADIQKALAPKRHIDPRTKLPRQYWKYLRLFEQDKAEELPPHRGDGIDHKIELVREESGKDPEVPWGPLYNMTQEELIVLRKTLSELLQKGFIRVSHSPAAAPVLFVRKPGGGLRFCVDYRALNAITKKDRYPLPLIHETLNQIGQARWFTKLDVSAAFHKIRIAKGQEMDDCLPTFQKYINWTLREYLDEFCSAYIDDVLVYTNGDLRQHRKHVRMVLKKLEEAGLYLDIKKCEFECKETKYLGFIIQAGKGIKMDPEKVKAIKEWETPTTIKGVRGFLGFANFYRRFIPNFSGIVRPLNNLTKKGTPFLWTKECQDSFDLLKEKFITGPVLATFNPSYRTVVETDSSGYNTGGVLSQYNEKGELHPCAYFSKRNSPAECNYEIYDKELLAIVRCLEAWDAELRSCGEFQVITDHKNLEYFFSPRKLTERHLKVGTSECQLDAQGYILFRGRRWVPGSEQLRTNIIQAAHDSMLTGHPGREQTYMLVSREYFWPNMSQDIRRFVRNCDVCGRTKSWRDQRKGLLKPLPVPDRPWQEVSMDFITDLPESEGCTNIMVITDRLTKGVILEGMSEIDSESVAWALVRVLISKHGIPKAITSDRGSQFTSNTWARICTLTGINRRLSTAHHPQTDGSTERMNSTVETYLRIYTCYDQRDWNRLLPLAELAINGRTSTATGKGEAIVRKVKEALDWAQASMAYSQQNAENQANKHRSPATNYQVGDKVWLSLKNICTDRPSKKLDWKNAKYEVIGLVGSHAVRLNTPPGIHPVFHVDLLRLASSDPLPSQKNDDTQPPGIIVNGEKEYMVEKILDERPRRYGRGHRLEYLVKWSGYARPTWEAATALEEAQALDEWLDRTKQYRLQDGSLNRDAYIKAKAT</sequence>
<dbReference type="InterPro" id="IPR036397">
    <property type="entry name" value="RNaseH_sf"/>
</dbReference>
<dbReference type="OrthoDB" id="4499277at2759"/>
<dbReference type="Gene3D" id="3.30.70.270">
    <property type="match status" value="2"/>
</dbReference>
<keyword evidence="5" id="KW-0255">Endonuclease</keyword>
<dbReference type="SUPFAM" id="SSF53098">
    <property type="entry name" value="Ribonuclease H-like"/>
    <property type="match status" value="1"/>
</dbReference>
<evidence type="ECO:0000256" key="5">
    <source>
        <dbReference type="ARBA" id="ARBA00022759"/>
    </source>
</evidence>
<dbReference type="Pfam" id="PF17921">
    <property type="entry name" value="Integrase_H2C2"/>
    <property type="match status" value="1"/>
</dbReference>
<dbReference type="Gene3D" id="1.10.340.70">
    <property type="match status" value="1"/>
</dbReference>
<accession>C8V290</accession>
<feature type="domain" description="Integrase catalytic" evidence="10">
    <location>
        <begin position="960"/>
        <end position="1120"/>
    </location>
</feature>
<gene>
    <name evidence="11" type="ORF">ANIA_10846</name>
</gene>
<dbReference type="InterPro" id="IPR023780">
    <property type="entry name" value="Chromo_domain"/>
</dbReference>
<evidence type="ECO:0000256" key="7">
    <source>
        <dbReference type="ARBA" id="ARBA00023268"/>
    </source>
</evidence>
<evidence type="ECO:0000313" key="12">
    <source>
        <dbReference type="Proteomes" id="UP000000560"/>
    </source>
</evidence>
<dbReference type="InterPro" id="IPR012337">
    <property type="entry name" value="RNaseH-like_sf"/>
</dbReference>
<dbReference type="FunFam" id="3.30.70.270:FF:000003">
    <property type="entry name" value="Transposon Ty3-G Gag-Pol polyprotein"/>
    <property type="match status" value="1"/>
</dbReference>
<evidence type="ECO:0000256" key="6">
    <source>
        <dbReference type="ARBA" id="ARBA00022884"/>
    </source>
</evidence>
<dbReference type="RefSeq" id="XP_050467173.1">
    <property type="nucleotide sequence ID" value="XM_050611118.1"/>
</dbReference>
<dbReference type="VEuPathDB" id="FungiDB:AN10846"/>
<keyword evidence="3" id="KW-0548">Nucleotidyltransferase</keyword>
<dbReference type="PANTHER" id="PTHR37984:SF5">
    <property type="entry name" value="PROTEIN NYNRIN-LIKE"/>
    <property type="match status" value="1"/>
</dbReference>
<evidence type="ECO:0000313" key="11">
    <source>
        <dbReference type="EMBL" id="CBF71484.1"/>
    </source>
</evidence>
<feature type="domain" description="Chromo" evidence="9">
    <location>
        <begin position="1234"/>
        <end position="1294"/>
    </location>
</feature>
<reference evidence="12" key="2">
    <citation type="journal article" date="2009" name="Fungal Genet. Biol.">
        <title>The 2008 update of the Aspergillus nidulans genome annotation: a community effort.</title>
        <authorList>
            <person name="Wortman J.R."/>
            <person name="Gilsenan J.M."/>
            <person name="Joardar V."/>
            <person name="Deegan J."/>
            <person name="Clutterbuck J."/>
            <person name="Andersen M.R."/>
            <person name="Archer D."/>
            <person name="Bencina M."/>
            <person name="Braus G."/>
            <person name="Coutinho P."/>
            <person name="von Dohren H."/>
            <person name="Doonan J."/>
            <person name="Driessen A.J."/>
            <person name="Durek P."/>
            <person name="Espeso E."/>
            <person name="Fekete E."/>
            <person name="Flipphi M."/>
            <person name="Estrada C.G."/>
            <person name="Geysens S."/>
            <person name="Goldman G."/>
            <person name="de Groot P.W."/>
            <person name="Hansen K."/>
            <person name="Harris S.D."/>
            <person name="Heinekamp T."/>
            <person name="Helmstaedt K."/>
            <person name="Henrissat B."/>
            <person name="Hofmann G."/>
            <person name="Homan T."/>
            <person name="Horio T."/>
            <person name="Horiuchi H."/>
            <person name="James S."/>
            <person name="Jones M."/>
            <person name="Karaffa L."/>
            <person name="Karanyi Z."/>
            <person name="Kato M."/>
            <person name="Keller N."/>
            <person name="Kelly D.E."/>
            <person name="Kiel J.A."/>
            <person name="Kim J.M."/>
            <person name="van der Klei I.J."/>
            <person name="Klis F.M."/>
            <person name="Kovalchuk A."/>
            <person name="Krasevec N."/>
            <person name="Kubicek C.P."/>
            <person name="Liu B."/>
            <person name="Maccabe A."/>
            <person name="Meyer V."/>
            <person name="Mirabito P."/>
            <person name="Miskei M."/>
            <person name="Mos M."/>
            <person name="Mullins J."/>
            <person name="Nelson D.R."/>
            <person name="Nielsen J."/>
            <person name="Oakley B.R."/>
            <person name="Osmani S.A."/>
            <person name="Pakula T."/>
            <person name="Paszewski A."/>
            <person name="Paulsen I."/>
            <person name="Pilsyk S."/>
            <person name="Pocsi I."/>
            <person name="Punt P.J."/>
            <person name="Ram A.F."/>
            <person name="Ren Q."/>
            <person name="Robellet X."/>
            <person name="Robson G."/>
            <person name="Seiboth B."/>
            <person name="van Solingen P."/>
            <person name="Specht T."/>
            <person name="Sun J."/>
            <person name="Taheri-Talesh N."/>
            <person name="Takeshita N."/>
            <person name="Ussery D."/>
            <person name="vanKuyk P.A."/>
            <person name="Visser H."/>
            <person name="van de Vondervoort P.J."/>
            <person name="de Vries R.P."/>
            <person name="Walton J."/>
            <person name="Xiang X."/>
            <person name="Xiong Y."/>
            <person name="Zeng A.P."/>
            <person name="Brandt B.W."/>
            <person name="Cornell M.J."/>
            <person name="van den Hondel C.A."/>
            <person name="Visser J."/>
            <person name="Oliver S.G."/>
            <person name="Turner G."/>
        </authorList>
    </citation>
    <scope>GENOME REANNOTATION</scope>
    <source>
        <strain evidence="12">FGSC A4 / ATCC 38163 / CBS 112.46 / NRRL 194 / M139</strain>
    </source>
</reference>
<dbReference type="GO" id="GO:0015074">
    <property type="term" value="P:DNA integration"/>
    <property type="evidence" value="ECO:0007669"/>
    <property type="project" value="InterPro"/>
</dbReference>
<dbReference type="Pfam" id="PF17919">
    <property type="entry name" value="RT_RNaseH_2"/>
    <property type="match status" value="1"/>
</dbReference>
<evidence type="ECO:0000256" key="3">
    <source>
        <dbReference type="ARBA" id="ARBA00022695"/>
    </source>
</evidence>
<dbReference type="InterPro" id="IPR021109">
    <property type="entry name" value="Peptidase_aspartic_dom_sf"/>
</dbReference>
<dbReference type="PROSITE" id="PS50013">
    <property type="entry name" value="CHROMO_2"/>
    <property type="match status" value="1"/>
</dbReference>
<feature type="region of interest" description="Disordered" evidence="8">
    <location>
        <begin position="299"/>
        <end position="320"/>
    </location>
</feature>
<dbReference type="InterPro" id="IPR000477">
    <property type="entry name" value="RT_dom"/>
</dbReference>
<dbReference type="PANTHER" id="PTHR37984">
    <property type="entry name" value="PROTEIN CBG26694"/>
    <property type="match status" value="1"/>
</dbReference>
<dbReference type="CDD" id="cd01647">
    <property type="entry name" value="RT_LTR"/>
    <property type="match status" value="1"/>
</dbReference>
<dbReference type="HOGENOM" id="CLU_000384_38_1_1"/>
<dbReference type="Gene3D" id="3.30.420.10">
    <property type="entry name" value="Ribonuclease H-like superfamily/Ribonuclease H"/>
    <property type="match status" value="1"/>
</dbReference>
<evidence type="ECO:0000259" key="9">
    <source>
        <dbReference type="PROSITE" id="PS50013"/>
    </source>
</evidence>
<evidence type="ECO:0000256" key="1">
    <source>
        <dbReference type="ARBA" id="ARBA00011353"/>
    </source>
</evidence>
<dbReference type="Gene3D" id="3.10.10.10">
    <property type="entry name" value="HIV Type 1 Reverse Transcriptase, subunit A, domain 1"/>
    <property type="match status" value="1"/>
</dbReference>
<dbReference type="FunFam" id="1.10.340.70:FF:000001">
    <property type="entry name" value="Retrovirus-related Pol polyprotein from transposon gypsy-like Protein"/>
    <property type="match status" value="1"/>
</dbReference>
<dbReference type="InterPro" id="IPR043502">
    <property type="entry name" value="DNA/RNA_pol_sf"/>
</dbReference>
<dbReference type="GO" id="GO:0006338">
    <property type="term" value="P:chromatin remodeling"/>
    <property type="evidence" value="ECO:0007669"/>
    <property type="project" value="UniProtKB-ARBA"/>
</dbReference>
<name>C8V290_EMENI</name>
<feature type="compositionally biased region" description="Basic and acidic residues" evidence="8">
    <location>
        <begin position="72"/>
        <end position="86"/>
    </location>
</feature>
<dbReference type="InterPro" id="IPR043128">
    <property type="entry name" value="Rev_trsase/Diguanyl_cyclase"/>
</dbReference>
<evidence type="ECO:0008006" key="13">
    <source>
        <dbReference type="Google" id="ProtNLM"/>
    </source>
</evidence>
<evidence type="ECO:0000256" key="2">
    <source>
        <dbReference type="ARBA" id="ARBA00022679"/>
    </source>
</evidence>
<dbReference type="GO" id="GO:0016779">
    <property type="term" value="F:nucleotidyltransferase activity"/>
    <property type="evidence" value="ECO:0007669"/>
    <property type="project" value="UniProtKB-KW"/>
</dbReference>
<dbReference type="CDD" id="cd09274">
    <property type="entry name" value="RNase_HI_RT_Ty3"/>
    <property type="match status" value="1"/>
</dbReference>
<dbReference type="SUPFAM" id="SSF56672">
    <property type="entry name" value="DNA/RNA polymerases"/>
    <property type="match status" value="1"/>
</dbReference>
<keyword evidence="12" id="KW-1185">Reference proteome</keyword>
<evidence type="ECO:0000256" key="4">
    <source>
        <dbReference type="ARBA" id="ARBA00022722"/>
    </source>
</evidence>
<dbReference type="SUPFAM" id="SSF54160">
    <property type="entry name" value="Chromo domain-like"/>
    <property type="match status" value="1"/>
</dbReference>
<evidence type="ECO:0000256" key="8">
    <source>
        <dbReference type="SAM" id="MobiDB-lite"/>
    </source>
</evidence>
<keyword evidence="6" id="KW-0694">RNA-binding</keyword>
<dbReference type="Pfam" id="PF00078">
    <property type="entry name" value="RVT_1"/>
    <property type="match status" value="2"/>
</dbReference>
<reference evidence="12" key="1">
    <citation type="journal article" date="2005" name="Nature">
        <title>Sequencing of Aspergillus nidulans and comparative analysis with A. fumigatus and A. oryzae.</title>
        <authorList>
            <person name="Galagan J.E."/>
            <person name="Calvo S.E."/>
            <person name="Cuomo C."/>
            <person name="Ma L.J."/>
            <person name="Wortman J.R."/>
            <person name="Batzoglou S."/>
            <person name="Lee S.I."/>
            <person name="Basturkmen M."/>
            <person name="Spevak C.C."/>
            <person name="Clutterbuck J."/>
            <person name="Kapitonov V."/>
            <person name="Jurka J."/>
            <person name="Scazzocchio C."/>
            <person name="Farman M."/>
            <person name="Butler J."/>
            <person name="Purcell S."/>
            <person name="Harris S."/>
            <person name="Braus G.H."/>
            <person name="Draht O."/>
            <person name="Busch S."/>
            <person name="D'Enfert C."/>
            <person name="Bouchier C."/>
            <person name="Goldman G.H."/>
            <person name="Bell-Pedersen D."/>
            <person name="Griffiths-Jones S."/>
            <person name="Doonan J.H."/>
            <person name="Yu J."/>
            <person name="Vienken K."/>
            <person name="Pain A."/>
            <person name="Freitag M."/>
            <person name="Selker E.U."/>
            <person name="Archer D.B."/>
            <person name="Penalva M.A."/>
            <person name="Oakley B.R."/>
            <person name="Momany M."/>
            <person name="Tanaka T."/>
            <person name="Kumagai T."/>
            <person name="Asai K."/>
            <person name="Machida M."/>
            <person name="Nierman W.C."/>
            <person name="Denning D.W."/>
            <person name="Caddick M."/>
            <person name="Hynes M."/>
            <person name="Paoletti M."/>
            <person name="Fischer R."/>
            <person name="Miller B."/>
            <person name="Dyer P."/>
            <person name="Sachs M.S."/>
            <person name="Osmani S.A."/>
            <person name="Birren B.W."/>
        </authorList>
    </citation>
    <scope>NUCLEOTIDE SEQUENCE [LARGE SCALE GENOMIC DNA]</scope>
    <source>
        <strain evidence="12">FGSC A4 / ATCC 38163 / CBS 112.46 / NRRL 194 / M139</strain>
    </source>
</reference>
<dbReference type="InterPro" id="IPR050951">
    <property type="entry name" value="Retrovirus_Pol_polyprotein"/>
</dbReference>
<dbReference type="EMBL" id="BN001301">
    <property type="protein sequence ID" value="CBF71484.1"/>
    <property type="molecule type" value="Genomic_DNA"/>
</dbReference>
<comment type="subunit">
    <text evidence="1">Component of the NuA4 histone acetyltransferase complex.</text>
</comment>
<feature type="region of interest" description="Disordered" evidence="8">
    <location>
        <begin position="42"/>
        <end position="87"/>
    </location>
</feature>
<organism evidence="11 12">
    <name type="scientific">Emericella nidulans (strain FGSC A4 / ATCC 38163 / CBS 112.46 / NRRL 194 / M139)</name>
    <name type="common">Aspergillus nidulans</name>
    <dbReference type="NCBI Taxonomy" id="227321"/>
    <lineage>
        <taxon>Eukaryota</taxon>
        <taxon>Fungi</taxon>
        <taxon>Dikarya</taxon>
        <taxon>Ascomycota</taxon>
        <taxon>Pezizomycotina</taxon>
        <taxon>Eurotiomycetes</taxon>
        <taxon>Eurotiomycetidae</taxon>
        <taxon>Eurotiales</taxon>
        <taxon>Aspergillaceae</taxon>
        <taxon>Aspergillus</taxon>
        <taxon>Aspergillus subgen. Nidulantes</taxon>
    </lineage>
</organism>
<dbReference type="GeneID" id="2870337"/>
<keyword evidence="2" id="KW-0808">Transferase</keyword>
<protein>
    <recommendedName>
        <fullName evidence="13">Reverse transcriptase</fullName>
    </recommendedName>
</protein>
<dbReference type="KEGG" id="ani:ANIA_10846"/>
<dbReference type="Pfam" id="PF00385">
    <property type="entry name" value="Chromo"/>
    <property type="match status" value="1"/>
</dbReference>
<dbReference type="FunFam" id="3.30.70.270:FF:000063">
    <property type="entry name" value="Zinc knuckle domaincontaining protein"/>
    <property type="match status" value="1"/>
</dbReference>
<dbReference type="InterPro" id="IPR001584">
    <property type="entry name" value="Integrase_cat-core"/>
</dbReference>
<proteinExistence type="predicted"/>
<keyword evidence="7" id="KW-0511">Multifunctional enzyme</keyword>
<dbReference type="InParanoid" id="C8V290"/>
<feature type="compositionally biased region" description="Low complexity" evidence="8">
    <location>
        <begin position="50"/>
        <end position="63"/>
    </location>
</feature>
<dbReference type="Pfam" id="PF00665">
    <property type="entry name" value="rve"/>
    <property type="match status" value="1"/>
</dbReference>
<dbReference type="GO" id="GO:0005634">
    <property type="term" value="C:nucleus"/>
    <property type="evidence" value="ECO:0007669"/>
    <property type="project" value="UniProtKB-ARBA"/>
</dbReference>
<dbReference type="GO" id="GO:0003723">
    <property type="term" value="F:RNA binding"/>
    <property type="evidence" value="ECO:0007669"/>
    <property type="project" value="UniProtKB-KW"/>
</dbReference>
<dbReference type="GO" id="GO:0004519">
    <property type="term" value="F:endonuclease activity"/>
    <property type="evidence" value="ECO:0007669"/>
    <property type="project" value="UniProtKB-KW"/>
</dbReference>
<dbReference type="SMART" id="SM00298">
    <property type="entry name" value="CHROMO"/>
    <property type="match status" value="1"/>
</dbReference>
<dbReference type="PROSITE" id="PS50994">
    <property type="entry name" value="INTEGRASE"/>
    <property type="match status" value="1"/>
</dbReference>
<dbReference type="InterPro" id="IPR041588">
    <property type="entry name" value="Integrase_H2C2"/>
</dbReference>
<dbReference type="InterPro" id="IPR000953">
    <property type="entry name" value="Chromo/chromo_shadow_dom"/>
</dbReference>
<dbReference type="InterPro" id="IPR041577">
    <property type="entry name" value="RT_RNaseH_2"/>
</dbReference>
<evidence type="ECO:0000259" key="10">
    <source>
        <dbReference type="PROSITE" id="PS50994"/>
    </source>
</evidence>
<keyword evidence="4" id="KW-0540">Nuclease</keyword>
<dbReference type="eggNOG" id="KOG0017">
    <property type="taxonomic scope" value="Eukaryota"/>
</dbReference>
<dbReference type="Gene3D" id="2.40.50.40">
    <property type="match status" value="1"/>
</dbReference>
<dbReference type="OMA" id="MASAQEW"/>
<dbReference type="Proteomes" id="UP000000560">
    <property type="component" value="Chromosome I"/>
</dbReference>
<dbReference type="FunCoup" id="C8V290">
    <property type="interactions" value="22"/>
</dbReference>
<dbReference type="Gene3D" id="2.40.70.10">
    <property type="entry name" value="Acid Proteases"/>
    <property type="match status" value="1"/>
</dbReference>